<dbReference type="Proteomes" id="UP001472677">
    <property type="component" value="Unassembled WGS sequence"/>
</dbReference>
<name>A0ABR2EM49_9ROSI</name>
<dbReference type="PANTHER" id="PTHR31704">
    <property type="entry name" value="MYB/SANT-LIKE DNA-BINDING DOMAIN PROTEIN-RELATED"/>
    <property type="match status" value="1"/>
</dbReference>
<protein>
    <recommendedName>
        <fullName evidence="1">Myb/SANT-like domain-containing protein</fullName>
    </recommendedName>
</protein>
<dbReference type="EMBL" id="JBBPBM010000012">
    <property type="protein sequence ID" value="KAK8562533.1"/>
    <property type="molecule type" value="Genomic_DNA"/>
</dbReference>
<accession>A0ABR2EM49</accession>
<evidence type="ECO:0000259" key="1">
    <source>
        <dbReference type="Pfam" id="PF12776"/>
    </source>
</evidence>
<feature type="domain" description="Myb/SANT-like" evidence="1">
    <location>
        <begin position="17"/>
        <end position="110"/>
    </location>
</feature>
<dbReference type="Pfam" id="PF12776">
    <property type="entry name" value="Myb_DNA-bind_3"/>
    <property type="match status" value="1"/>
</dbReference>
<evidence type="ECO:0000313" key="2">
    <source>
        <dbReference type="EMBL" id="KAK8562533.1"/>
    </source>
</evidence>
<sequence length="276" mass="31663">MKSISPVEASSEKVKATWDRRLTMILCDLCIKEILIGNRPGTHFKREGWVKIVNNFEKETGKPYTQKQLKNRWDLLKKEWKLWKKLKEKDTGLGWNPIKGTVDASDDWWESRLKGIVATGDKAWAPSSGIMPTDFIEHGYNETLEEIEEENEVEVVPMLRHPILKNEKKKSSKQVGGAAKLSLQIDKLCNTAESMSNATSRLNPVTDPFGIPKAYKVLEELSEEVPETSDLYFFALKLIANKDKRTLFLTIPDRVRVWWLTKEMEDSSKLTSLLVP</sequence>
<evidence type="ECO:0000313" key="3">
    <source>
        <dbReference type="Proteomes" id="UP001472677"/>
    </source>
</evidence>
<organism evidence="2 3">
    <name type="scientific">Hibiscus sabdariffa</name>
    <name type="common">roselle</name>
    <dbReference type="NCBI Taxonomy" id="183260"/>
    <lineage>
        <taxon>Eukaryota</taxon>
        <taxon>Viridiplantae</taxon>
        <taxon>Streptophyta</taxon>
        <taxon>Embryophyta</taxon>
        <taxon>Tracheophyta</taxon>
        <taxon>Spermatophyta</taxon>
        <taxon>Magnoliopsida</taxon>
        <taxon>eudicotyledons</taxon>
        <taxon>Gunneridae</taxon>
        <taxon>Pentapetalae</taxon>
        <taxon>rosids</taxon>
        <taxon>malvids</taxon>
        <taxon>Malvales</taxon>
        <taxon>Malvaceae</taxon>
        <taxon>Malvoideae</taxon>
        <taxon>Hibiscus</taxon>
    </lineage>
</organism>
<dbReference type="PANTHER" id="PTHR31704:SF37">
    <property type="entry name" value="HEAT SHOCK PROTEIN"/>
    <property type="match status" value="1"/>
</dbReference>
<proteinExistence type="predicted"/>
<dbReference type="InterPro" id="IPR024752">
    <property type="entry name" value="Myb/SANT-like_dom"/>
</dbReference>
<comment type="caution">
    <text evidence="2">The sequence shown here is derived from an EMBL/GenBank/DDBJ whole genome shotgun (WGS) entry which is preliminary data.</text>
</comment>
<keyword evidence="3" id="KW-1185">Reference proteome</keyword>
<reference evidence="2 3" key="1">
    <citation type="journal article" date="2024" name="G3 (Bethesda)">
        <title>Genome assembly of Hibiscus sabdariffa L. provides insights into metabolisms of medicinal natural products.</title>
        <authorList>
            <person name="Kim T."/>
        </authorList>
    </citation>
    <scope>NUCLEOTIDE SEQUENCE [LARGE SCALE GENOMIC DNA]</scope>
    <source>
        <strain evidence="2">TK-2024</strain>
        <tissue evidence="2">Old leaves</tissue>
    </source>
</reference>
<gene>
    <name evidence="2" type="ORF">V6N12_010610</name>
</gene>